<evidence type="ECO:0000313" key="1">
    <source>
        <dbReference type="EMBL" id="KTB28768.1"/>
    </source>
</evidence>
<dbReference type="Proteomes" id="UP000054988">
    <property type="component" value="Unassembled WGS sequence"/>
</dbReference>
<evidence type="ECO:0000313" key="2">
    <source>
        <dbReference type="Proteomes" id="UP000054988"/>
    </source>
</evidence>
<name>A0A0W0EXH9_MONRR</name>
<reference evidence="1 2" key="1">
    <citation type="submission" date="2015-12" db="EMBL/GenBank/DDBJ databases">
        <title>Draft genome sequence of Moniliophthora roreri, the causal agent of frosty pod rot of cacao.</title>
        <authorList>
            <person name="Aime M.C."/>
            <person name="Diaz-Valderrama J.R."/>
            <person name="Kijpornyongpan T."/>
            <person name="Phillips-Mora W."/>
        </authorList>
    </citation>
    <scope>NUCLEOTIDE SEQUENCE [LARGE SCALE GENOMIC DNA]</scope>
    <source>
        <strain evidence="1 2">MCA 2952</strain>
    </source>
</reference>
<sequence>MNVEESNPPQIAYSSPQGLKTLLETAQDHLPFIPHDFAIEVAAQILDQQDVLVRTACGSGKTRTIALIAVLLEQLKRNAELSRLFKVWFPDNAVILTICPTDALELNMECSIRK</sequence>
<dbReference type="Gene3D" id="3.40.50.300">
    <property type="entry name" value="P-loop containing nucleotide triphosphate hydrolases"/>
    <property type="match status" value="1"/>
</dbReference>
<protein>
    <recommendedName>
        <fullName evidence="3">DEAD/DEAH box helicase domain-containing protein</fullName>
    </recommendedName>
</protein>
<dbReference type="EMBL" id="LATX01002463">
    <property type="protein sequence ID" value="KTB28768.1"/>
    <property type="molecule type" value="Genomic_DNA"/>
</dbReference>
<gene>
    <name evidence="1" type="ORF">WG66_18613</name>
</gene>
<comment type="caution">
    <text evidence="1">The sequence shown here is derived from an EMBL/GenBank/DDBJ whole genome shotgun (WGS) entry which is preliminary data.</text>
</comment>
<organism evidence="1 2">
    <name type="scientific">Moniliophthora roreri</name>
    <name type="common">Frosty pod rot fungus</name>
    <name type="synonym">Monilia roreri</name>
    <dbReference type="NCBI Taxonomy" id="221103"/>
    <lineage>
        <taxon>Eukaryota</taxon>
        <taxon>Fungi</taxon>
        <taxon>Dikarya</taxon>
        <taxon>Basidiomycota</taxon>
        <taxon>Agaricomycotina</taxon>
        <taxon>Agaricomycetes</taxon>
        <taxon>Agaricomycetidae</taxon>
        <taxon>Agaricales</taxon>
        <taxon>Marasmiineae</taxon>
        <taxon>Marasmiaceae</taxon>
        <taxon>Moniliophthora</taxon>
    </lineage>
</organism>
<accession>A0A0W0EXH9</accession>
<dbReference type="AlphaFoldDB" id="A0A0W0EXH9"/>
<dbReference type="SUPFAM" id="SSF52540">
    <property type="entry name" value="P-loop containing nucleoside triphosphate hydrolases"/>
    <property type="match status" value="1"/>
</dbReference>
<proteinExistence type="predicted"/>
<evidence type="ECO:0008006" key="3">
    <source>
        <dbReference type="Google" id="ProtNLM"/>
    </source>
</evidence>
<dbReference type="InterPro" id="IPR027417">
    <property type="entry name" value="P-loop_NTPase"/>
</dbReference>